<dbReference type="InterPro" id="IPR041698">
    <property type="entry name" value="Methyltransf_25"/>
</dbReference>
<evidence type="ECO:0000313" key="3">
    <source>
        <dbReference type="Proteomes" id="UP000654345"/>
    </source>
</evidence>
<keyword evidence="3" id="KW-1185">Reference proteome</keyword>
<organism evidence="2 3">
    <name type="scientific">Ktedonobacter robiniae</name>
    <dbReference type="NCBI Taxonomy" id="2778365"/>
    <lineage>
        <taxon>Bacteria</taxon>
        <taxon>Bacillati</taxon>
        <taxon>Chloroflexota</taxon>
        <taxon>Ktedonobacteria</taxon>
        <taxon>Ktedonobacterales</taxon>
        <taxon>Ktedonobacteraceae</taxon>
        <taxon>Ktedonobacter</taxon>
    </lineage>
</organism>
<protein>
    <recommendedName>
        <fullName evidence="1">Methyltransferase domain-containing protein</fullName>
    </recommendedName>
</protein>
<dbReference type="SUPFAM" id="SSF53335">
    <property type="entry name" value="S-adenosyl-L-methionine-dependent methyltransferases"/>
    <property type="match status" value="1"/>
</dbReference>
<name>A0ABQ3UMC3_9CHLR</name>
<dbReference type="Proteomes" id="UP000654345">
    <property type="component" value="Unassembled WGS sequence"/>
</dbReference>
<dbReference type="InterPro" id="IPR029063">
    <property type="entry name" value="SAM-dependent_MTases_sf"/>
</dbReference>
<evidence type="ECO:0000259" key="1">
    <source>
        <dbReference type="Pfam" id="PF13649"/>
    </source>
</evidence>
<dbReference type="Pfam" id="PF13649">
    <property type="entry name" value="Methyltransf_25"/>
    <property type="match status" value="1"/>
</dbReference>
<accession>A0ABQ3UMC3</accession>
<dbReference type="Gene3D" id="3.40.50.150">
    <property type="entry name" value="Vaccinia Virus protein VP39"/>
    <property type="match status" value="1"/>
</dbReference>
<gene>
    <name evidence="2" type="ORF">KSB_22370</name>
</gene>
<dbReference type="PANTHER" id="PTHR43591:SF24">
    <property type="entry name" value="2-METHOXY-6-POLYPRENYL-1,4-BENZOQUINOL METHYLASE, MITOCHONDRIAL"/>
    <property type="match status" value="1"/>
</dbReference>
<dbReference type="EMBL" id="BNJG01000001">
    <property type="protein sequence ID" value="GHO53762.1"/>
    <property type="molecule type" value="Genomic_DNA"/>
</dbReference>
<evidence type="ECO:0000313" key="2">
    <source>
        <dbReference type="EMBL" id="GHO53762.1"/>
    </source>
</evidence>
<reference evidence="2 3" key="1">
    <citation type="journal article" date="2021" name="Int. J. Syst. Evol. Microbiol.">
        <title>Reticulibacter mediterranei gen. nov., sp. nov., within the new family Reticulibacteraceae fam. nov., and Ktedonospora formicarum gen. nov., sp. nov., Ktedonobacter robiniae sp. nov., Dictyobacter formicarum sp. nov. and Dictyobacter arantiisoli sp. nov., belonging to the class Ktedonobacteria.</title>
        <authorList>
            <person name="Yabe S."/>
            <person name="Zheng Y."/>
            <person name="Wang C.M."/>
            <person name="Sakai Y."/>
            <person name="Abe K."/>
            <person name="Yokota A."/>
            <person name="Donadio S."/>
            <person name="Cavaletti L."/>
            <person name="Monciardini P."/>
        </authorList>
    </citation>
    <scope>NUCLEOTIDE SEQUENCE [LARGE SCALE GENOMIC DNA]</scope>
    <source>
        <strain evidence="2 3">SOSP1-30</strain>
    </source>
</reference>
<sequence length="296" mass="33105">MASSYPNWHTFRDNAILHSAGEPGEPDASKGCKSGSVGRGWSAWETKSRPLTRHYFLKSLLGSNYAAPIDYPKRILDVGCGTGIWGREMAHAFPDAQVVGFDIEPQTPVSHALEVPSNCLFVQGNALQGLPFANQDFDFTHQRLMVAALPARAWPYVVSELVRVTRAGGWIELVEAADTFERIGPVTKKYMEWWHKLESKTGFDASLMTKLPTLLIKAGLSQVKDRVLQVPLGTWGGRGGELLAKDLHAIFVNLKPVYCSQLKLSEKEFDKALNALPQEWETYQTYFHFYLAYGQK</sequence>
<proteinExistence type="predicted"/>
<dbReference type="CDD" id="cd02440">
    <property type="entry name" value="AdoMet_MTases"/>
    <property type="match status" value="1"/>
</dbReference>
<feature type="domain" description="Methyltransferase" evidence="1">
    <location>
        <begin position="75"/>
        <end position="169"/>
    </location>
</feature>
<dbReference type="PANTHER" id="PTHR43591">
    <property type="entry name" value="METHYLTRANSFERASE"/>
    <property type="match status" value="1"/>
</dbReference>
<comment type="caution">
    <text evidence="2">The sequence shown here is derived from an EMBL/GenBank/DDBJ whole genome shotgun (WGS) entry which is preliminary data.</text>
</comment>